<dbReference type="Proteomes" id="UP000494115">
    <property type="component" value="Unassembled WGS sequence"/>
</dbReference>
<dbReference type="InterPro" id="IPR003869">
    <property type="entry name" value="Polysac_CapD-like"/>
</dbReference>
<feature type="domain" description="Polysaccharide biosynthesis protein CapD-like" evidence="4">
    <location>
        <begin position="290"/>
        <end position="573"/>
    </location>
</feature>
<accession>A0A6S7BK02</accession>
<dbReference type="InterPro" id="IPR036291">
    <property type="entry name" value="NAD(P)-bd_dom_sf"/>
</dbReference>
<evidence type="ECO:0000313" key="5">
    <source>
        <dbReference type="EMBL" id="CAB3803172.1"/>
    </source>
</evidence>
<name>A0A6S7BK02_9BURK</name>
<evidence type="ECO:0000256" key="2">
    <source>
        <dbReference type="SAM" id="Phobius"/>
    </source>
</evidence>
<keyword evidence="5" id="KW-0456">Lyase</keyword>
<sequence>MPSIKQICFNARVLSFAAFAFDVAAVASAWFAAYLIRFNGVPPEPFGKGALEAVLWVLPLYAVLFRVFGLYRGMWVFASLPDLMRIAKAVVSGALLTAVIAVMLQPYPSIPRSVLLVAPILLVMMMGGARGLYRATKEFYRYGGLVAQGKPVLVIGAGHDGASLARELRRSSEWRLVGLLDDDKAKHGREIHGYKVLGSIQDLKAIAEAHKIENVIIAISSAPVEVHTRVAKLCVRAGVRAMVLPALTPMTQGQPFLSRVRQIDLEDLLGREPVSIDAAHVEMLLRGRAVMVTGAGGSIGSELCRQILRFNPAQLIAYEISEYAMYKLVEELQERYPGVAIVPVIGDVKDSLLLDQTMQRYAPHILYHAAAYKHVPLMEELNSWQAIRNNVLGTYRVARAAMRHRVSRFVMISTDKAVNPTNVMGASKRLAEMALQSLQQLSKHTSFETVRFGNVLGSAGSVIPKFQQQIARGGPVTVTHPEITRFFMTIPEASQLVLQASSMGEGGEIFLLDMGDPVKIADLARDLIRLYGFRDDQIKIVYSGMRPGEKLYEELLADEETTRPTHHAKLRIARAREAPEDLLDELLPWLMQHRIPSDDEVRRDLRRWVAEYSPAVSPNLQSVVLGTADSGAAGAGVGRDERRAS</sequence>
<dbReference type="GO" id="GO:0016829">
    <property type="term" value="F:lyase activity"/>
    <property type="evidence" value="ECO:0007669"/>
    <property type="project" value="UniProtKB-KW"/>
</dbReference>
<dbReference type="PANTHER" id="PTHR43318:SF1">
    <property type="entry name" value="POLYSACCHARIDE BIOSYNTHESIS PROTEIN EPSC-RELATED"/>
    <property type="match status" value="1"/>
</dbReference>
<dbReference type="EC" id="4.2.1.135" evidence="5"/>
<dbReference type="AlphaFoldDB" id="A0A6S7BK02"/>
<keyword evidence="6" id="KW-1185">Reference proteome</keyword>
<reference evidence="5 6" key="1">
    <citation type="submission" date="2020-04" db="EMBL/GenBank/DDBJ databases">
        <authorList>
            <person name="De Canck E."/>
        </authorList>
    </citation>
    <scope>NUCLEOTIDE SEQUENCE [LARGE SCALE GENOMIC DNA]</scope>
    <source>
        <strain evidence="5 6">LMG 28138</strain>
    </source>
</reference>
<dbReference type="Pfam" id="PF13727">
    <property type="entry name" value="CoA_binding_3"/>
    <property type="match status" value="1"/>
</dbReference>
<feature type="transmembrane region" description="Helical" evidence="2">
    <location>
        <begin position="113"/>
        <end position="133"/>
    </location>
</feature>
<feature type="chain" id="PRO_5028953700" evidence="3">
    <location>
        <begin position="21"/>
        <end position="645"/>
    </location>
</feature>
<protein>
    <submittedName>
        <fullName evidence="5">UDP-N-acetyl-alpha-D-glucosamine C6 dehydratase</fullName>
        <ecNumber evidence="5">4.2.1.135</ecNumber>
    </submittedName>
</protein>
<gene>
    <name evidence="5" type="primary">pglF</name>
    <name evidence="5" type="ORF">LMG28138_05302</name>
</gene>
<feature type="transmembrane region" description="Helical" evidence="2">
    <location>
        <begin position="86"/>
        <end position="107"/>
    </location>
</feature>
<keyword evidence="2" id="KW-0472">Membrane</keyword>
<keyword evidence="2" id="KW-1133">Transmembrane helix</keyword>
<feature type="transmembrane region" description="Helical" evidence="2">
    <location>
        <begin position="12"/>
        <end position="33"/>
    </location>
</feature>
<dbReference type="PANTHER" id="PTHR43318">
    <property type="entry name" value="UDP-N-ACETYLGLUCOSAMINE 4,6-DEHYDRATASE"/>
    <property type="match status" value="1"/>
</dbReference>
<comment type="similarity">
    <text evidence="1">Belongs to the polysaccharide synthase family.</text>
</comment>
<evidence type="ECO:0000259" key="4">
    <source>
        <dbReference type="Pfam" id="PF02719"/>
    </source>
</evidence>
<proteinExistence type="inferred from homology"/>
<evidence type="ECO:0000313" key="6">
    <source>
        <dbReference type="Proteomes" id="UP000494115"/>
    </source>
</evidence>
<dbReference type="Pfam" id="PF02719">
    <property type="entry name" value="Polysacc_synt_2"/>
    <property type="match status" value="1"/>
</dbReference>
<dbReference type="RefSeq" id="WP_175107868.1">
    <property type="nucleotide sequence ID" value="NZ_CADIKM010000052.1"/>
</dbReference>
<dbReference type="CDD" id="cd05237">
    <property type="entry name" value="UDP_invert_4-6DH_SDR_e"/>
    <property type="match status" value="1"/>
</dbReference>
<feature type="transmembrane region" description="Helical" evidence="2">
    <location>
        <begin position="53"/>
        <end position="74"/>
    </location>
</feature>
<dbReference type="Gene3D" id="3.40.50.720">
    <property type="entry name" value="NAD(P)-binding Rossmann-like Domain"/>
    <property type="match status" value="2"/>
</dbReference>
<organism evidence="5 6">
    <name type="scientific">Pararobbsia alpina</name>
    <dbReference type="NCBI Taxonomy" id="621374"/>
    <lineage>
        <taxon>Bacteria</taxon>
        <taxon>Pseudomonadati</taxon>
        <taxon>Pseudomonadota</taxon>
        <taxon>Betaproteobacteria</taxon>
        <taxon>Burkholderiales</taxon>
        <taxon>Burkholderiaceae</taxon>
        <taxon>Pararobbsia</taxon>
    </lineage>
</organism>
<keyword evidence="3" id="KW-0732">Signal</keyword>
<evidence type="ECO:0000256" key="3">
    <source>
        <dbReference type="SAM" id="SignalP"/>
    </source>
</evidence>
<dbReference type="EMBL" id="CADIKM010000052">
    <property type="protein sequence ID" value="CAB3803172.1"/>
    <property type="molecule type" value="Genomic_DNA"/>
</dbReference>
<dbReference type="InterPro" id="IPR051203">
    <property type="entry name" value="Polysaccharide_Synthase-Rel"/>
</dbReference>
<evidence type="ECO:0000256" key="1">
    <source>
        <dbReference type="ARBA" id="ARBA00007430"/>
    </source>
</evidence>
<dbReference type="SUPFAM" id="SSF51735">
    <property type="entry name" value="NAD(P)-binding Rossmann-fold domains"/>
    <property type="match status" value="2"/>
</dbReference>
<keyword evidence="2" id="KW-0812">Transmembrane</keyword>
<feature type="signal peptide" evidence="3">
    <location>
        <begin position="1"/>
        <end position="20"/>
    </location>
</feature>